<organism evidence="11 12">
    <name type="scientific">Morella rubra</name>
    <name type="common">Chinese bayberry</name>
    <dbReference type="NCBI Taxonomy" id="262757"/>
    <lineage>
        <taxon>Eukaryota</taxon>
        <taxon>Viridiplantae</taxon>
        <taxon>Streptophyta</taxon>
        <taxon>Embryophyta</taxon>
        <taxon>Tracheophyta</taxon>
        <taxon>Spermatophyta</taxon>
        <taxon>Magnoliopsida</taxon>
        <taxon>eudicotyledons</taxon>
        <taxon>Gunneridae</taxon>
        <taxon>Pentapetalae</taxon>
        <taxon>rosids</taxon>
        <taxon>fabids</taxon>
        <taxon>Fagales</taxon>
        <taxon>Myricaceae</taxon>
        <taxon>Morella</taxon>
    </lineage>
</organism>
<evidence type="ECO:0000256" key="5">
    <source>
        <dbReference type="ARBA" id="ARBA00023136"/>
    </source>
</evidence>
<dbReference type="PIRSF" id="PIRSF031043">
    <property type="entry name" value="UCP031043"/>
    <property type="match status" value="1"/>
</dbReference>
<evidence type="ECO:0000256" key="7">
    <source>
        <dbReference type="ARBA" id="ARBA00024211"/>
    </source>
</evidence>
<dbReference type="PANTHER" id="PTHR31083">
    <property type="entry name" value="UPSTREAM OF FLC PROTEIN (DUF966)"/>
    <property type="match status" value="1"/>
</dbReference>
<evidence type="ECO:0000313" key="12">
    <source>
        <dbReference type="Proteomes" id="UP000516437"/>
    </source>
</evidence>
<evidence type="ECO:0000256" key="9">
    <source>
        <dbReference type="SAM" id="MobiDB-lite"/>
    </source>
</evidence>
<accession>A0A6A1VBW9</accession>
<feature type="compositionally biased region" description="Low complexity" evidence="9">
    <location>
        <begin position="181"/>
        <end position="191"/>
    </location>
</feature>
<feature type="region of interest" description="Disordered" evidence="9">
    <location>
        <begin position="141"/>
        <end position="224"/>
    </location>
</feature>
<keyword evidence="12" id="KW-1185">Reference proteome</keyword>
<keyword evidence="4" id="KW-0132">Cell division</keyword>
<dbReference type="EMBL" id="RXIC02000024">
    <property type="protein sequence ID" value="KAB1210025.1"/>
    <property type="molecule type" value="Genomic_DNA"/>
</dbReference>
<evidence type="ECO:0000259" key="10">
    <source>
        <dbReference type="Pfam" id="PF06136"/>
    </source>
</evidence>
<comment type="caution">
    <text evidence="11">The sequence shown here is derived from an EMBL/GenBank/DDBJ whole genome shotgun (WGS) entry which is preliminary data.</text>
</comment>
<name>A0A6A1VBW9_9ROSI</name>
<evidence type="ECO:0000313" key="11">
    <source>
        <dbReference type="EMBL" id="KAB1210025.1"/>
    </source>
</evidence>
<keyword evidence="6" id="KW-0131">Cell cycle</keyword>
<evidence type="ECO:0000256" key="3">
    <source>
        <dbReference type="ARBA" id="ARBA00022475"/>
    </source>
</evidence>
<dbReference type="InterPro" id="IPR021182">
    <property type="entry name" value="SOK_magnoliopsida"/>
</dbReference>
<dbReference type="InterPro" id="IPR010369">
    <property type="entry name" value="SOK"/>
</dbReference>
<comment type="similarity">
    <text evidence="7">Belongs to the SOSEKI family.</text>
</comment>
<dbReference type="Pfam" id="PF06136">
    <property type="entry name" value="SOK"/>
    <property type="match status" value="1"/>
</dbReference>
<dbReference type="GO" id="GO:0051302">
    <property type="term" value="P:regulation of cell division"/>
    <property type="evidence" value="ECO:0007669"/>
    <property type="project" value="UniProtKB-ARBA"/>
</dbReference>
<dbReference type="OrthoDB" id="1731358at2759"/>
<dbReference type="Proteomes" id="UP000516437">
    <property type="component" value="Chromosome 6"/>
</dbReference>
<evidence type="ECO:0000256" key="8">
    <source>
        <dbReference type="ARBA" id="ARBA00046534"/>
    </source>
</evidence>
<protein>
    <submittedName>
        <fullName evidence="11">Protein UPSTREAM OF FLC</fullName>
    </submittedName>
</protein>
<sequence>MDVQSRRARETSPDRMKAYMQPRVKPVKKVQVVYYLSRKGHLEHPHYMEVTHLAGQPLRLRDVTERLTVLRGTGMPSLYSWSCKRSYKSGYVWNDLAENDIIYPAEGAEYVLKGSEVVEGCSESQRLQQLQITNRQEIQQIPESNYLSKSKPLPPSPRREQEVPECEEYDEEEELEDGEKTSYTSSTTPHSHCSRGVSTDELEEETQQHQTKKNSTELTLNDRSHPATYSIDFEKSNQSNNHLKKLFEDDEPVASCESNNTSKRFQAGLANESGPSRNSVLLQLIACGSSAVAKSKNVPSLKQPVKIFVRKSDSLQKGVLCKSAAKVAEEDMINIKYMSENPRFGNLQSEEKEYFSGSIVEAMTDDRISAEPVLNL</sequence>
<dbReference type="GO" id="GO:2000067">
    <property type="term" value="P:regulation of root morphogenesis"/>
    <property type="evidence" value="ECO:0007669"/>
    <property type="project" value="UniProtKB-ARBA"/>
</dbReference>
<comment type="subcellular location">
    <subcellularLocation>
        <location evidence="1">Cell membrane</location>
        <topology evidence="1">Peripheral membrane protein</topology>
        <orientation evidence="1">Cytoplasmic side</orientation>
    </subcellularLocation>
</comment>
<dbReference type="GO" id="GO:0051258">
    <property type="term" value="P:protein polymerization"/>
    <property type="evidence" value="ECO:0007669"/>
    <property type="project" value="UniProtKB-ARBA"/>
</dbReference>
<dbReference type="GO" id="GO:0005886">
    <property type="term" value="C:plasma membrane"/>
    <property type="evidence" value="ECO:0007669"/>
    <property type="project" value="UniProtKB-SubCell"/>
</dbReference>
<dbReference type="PANTHER" id="PTHR31083:SF18">
    <property type="entry name" value="PROTEIN SOSEKI 2"/>
    <property type="match status" value="1"/>
</dbReference>
<gene>
    <name evidence="11" type="ORF">CJ030_MR6G023574</name>
</gene>
<proteinExistence type="inferred from homology"/>
<evidence type="ECO:0000256" key="2">
    <source>
        <dbReference type="ARBA" id="ARBA00022473"/>
    </source>
</evidence>
<feature type="domain" description="SOSEKI DIX-like" evidence="10">
    <location>
        <begin position="30"/>
        <end position="118"/>
    </location>
</feature>
<keyword evidence="2" id="KW-0217">Developmental protein</keyword>
<dbReference type="AlphaFoldDB" id="A0A6A1VBW9"/>
<evidence type="ECO:0000256" key="1">
    <source>
        <dbReference type="ARBA" id="ARBA00004413"/>
    </source>
</evidence>
<keyword evidence="3" id="KW-1003">Cell membrane</keyword>
<keyword evidence="5" id="KW-0472">Membrane</keyword>
<dbReference type="InterPro" id="IPR048351">
    <property type="entry name" value="SOK_DIX"/>
</dbReference>
<feature type="compositionally biased region" description="Acidic residues" evidence="9">
    <location>
        <begin position="163"/>
        <end position="177"/>
    </location>
</feature>
<evidence type="ECO:0000256" key="4">
    <source>
        <dbReference type="ARBA" id="ARBA00022618"/>
    </source>
</evidence>
<dbReference type="GO" id="GO:0051301">
    <property type="term" value="P:cell division"/>
    <property type="evidence" value="ECO:0007669"/>
    <property type="project" value="UniProtKB-KW"/>
</dbReference>
<reference evidence="11 12" key="1">
    <citation type="journal article" date="2019" name="Plant Biotechnol. J.">
        <title>The red bayberry genome and genetic basis of sex determination.</title>
        <authorList>
            <person name="Jia H.M."/>
            <person name="Jia H.J."/>
            <person name="Cai Q.L."/>
            <person name="Wang Y."/>
            <person name="Zhao H.B."/>
            <person name="Yang W.F."/>
            <person name="Wang G.Y."/>
            <person name="Li Y.H."/>
            <person name="Zhan D.L."/>
            <person name="Shen Y.T."/>
            <person name="Niu Q.F."/>
            <person name="Chang L."/>
            <person name="Qiu J."/>
            <person name="Zhao L."/>
            <person name="Xie H.B."/>
            <person name="Fu W.Y."/>
            <person name="Jin J."/>
            <person name="Li X.W."/>
            <person name="Jiao Y."/>
            <person name="Zhou C.C."/>
            <person name="Tu T."/>
            <person name="Chai C.Y."/>
            <person name="Gao J.L."/>
            <person name="Fan L.J."/>
            <person name="van de Weg E."/>
            <person name="Wang J.Y."/>
            <person name="Gao Z.S."/>
        </authorList>
    </citation>
    <scope>NUCLEOTIDE SEQUENCE [LARGE SCALE GENOMIC DNA]</scope>
    <source>
        <tissue evidence="11">Leaves</tissue>
    </source>
</reference>
<dbReference type="GO" id="GO:0090708">
    <property type="term" value="P:specification of plant organ axis polarity"/>
    <property type="evidence" value="ECO:0007669"/>
    <property type="project" value="UniProtKB-ARBA"/>
</dbReference>
<comment type="subunit">
    <text evidence="8">Homodimer. Forms long polymer filaments with other SOKs proteins polymers (e.g. SOK1, SOK2, SOK3 and SOK4) crucial for polar localization and biological activity. Binds to ANGUSTIFOLIA (AN).</text>
</comment>
<evidence type="ECO:0000256" key="6">
    <source>
        <dbReference type="ARBA" id="ARBA00023306"/>
    </source>
</evidence>